<dbReference type="OrthoDB" id="5236983at2759"/>
<evidence type="ECO:0000313" key="3">
    <source>
        <dbReference type="EMBL" id="OAQ66852.1"/>
    </source>
</evidence>
<reference evidence="3 4" key="1">
    <citation type="journal article" date="2016" name="PLoS Pathog.">
        <title>Biosynthesis of antibiotic leucinostatins in bio-control fungus Purpureocillium lilacinum and their inhibition on phytophthora revealed by genome mining.</title>
        <authorList>
            <person name="Wang G."/>
            <person name="Liu Z."/>
            <person name="Lin R."/>
            <person name="Li E."/>
            <person name="Mao Z."/>
            <person name="Ling J."/>
            <person name="Yang Y."/>
            <person name="Yin W.B."/>
            <person name="Xie B."/>
        </authorList>
    </citation>
    <scope>NUCLEOTIDE SEQUENCE [LARGE SCALE GENOMIC DNA]</scope>
    <source>
        <strain evidence="3">170</strain>
    </source>
</reference>
<dbReference type="RefSeq" id="XP_018143939.1">
    <property type="nucleotide sequence ID" value="XM_018292159.1"/>
</dbReference>
<dbReference type="KEGG" id="pchm:VFPPC_14390"/>
<sequence length="418" mass="47104">MAFWVVGGGHGRPLQDGEYATRRHANNQDVITRQSGNSSDYFNTQGELDSHHSDAYATYDYNPRYSPNDQAIQSVPIQNLAFLVIREAHAHDSAPSPSPSPKPPNFDETSASFHSRSSIPVPLERTESGLSISSDTTAHQHANSTEDDRYGSYLGDSEAARFVRKHLATYQRRFPDSQPERILKALIKPRFRGAEFALDNDALKSIFSASNELFFANRLTQRVIWDWSHSLSGQYKNHIVGTTAIRRSACLGGWETLIVLSSPILRDTQYNRRLLISTFLHEMIHSFMFVTCGLKAQQDGGHTSGFRQIAGIIDDWAGNDCLRLRDMEADLSRWRGDDFSSTEYSHGLDDIHGASSFEQTGWSSNHAYKHEDYLQPPLPRRHAPPEEWQLCNREDFGDHAQVVANLQYGSEQSSSAWA</sequence>
<name>A0A179FMP3_METCM</name>
<accession>A0A179FMP3</accession>
<evidence type="ECO:0000259" key="2">
    <source>
        <dbReference type="Pfam" id="PF10263"/>
    </source>
</evidence>
<comment type="caution">
    <text evidence="3">The sequence shown here is derived from an EMBL/GenBank/DDBJ whole genome shotgun (WGS) entry which is preliminary data.</text>
</comment>
<dbReference type="GO" id="GO:0006950">
    <property type="term" value="P:response to stress"/>
    <property type="evidence" value="ECO:0007669"/>
    <property type="project" value="UniProtKB-ARBA"/>
</dbReference>
<feature type="domain" description="SprT-like" evidence="2">
    <location>
        <begin position="204"/>
        <end position="316"/>
    </location>
</feature>
<dbReference type="AlphaFoldDB" id="A0A179FMP3"/>
<organism evidence="3 4">
    <name type="scientific">Pochonia chlamydosporia 170</name>
    <dbReference type="NCBI Taxonomy" id="1380566"/>
    <lineage>
        <taxon>Eukaryota</taxon>
        <taxon>Fungi</taxon>
        <taxon>Dikarya</taxon>
        <taxon>Ascomycota</taxon>
        <taxon>Pezizomycotina</taxon>
        <taxon>Sordariomycetes</taxon>
        <taxon>Hypocreomycetidae</taxon>
        <taxon>Hypocreales</taxon>
        <taxon>Clavicipitaceae</taxon>
        <taxon>Pochonia</taxon>
    </lineage>
</organism>
<proteinExistence type="predicted"/>
<feature type="compositionally biased region" description="Polar residues" evidence="1">
    <location>
        <begin position="132"/>
        <end position="143"/>
    </location>
</feature>
<dbReference type="STRING" id="1380566.A0A179FMP3"/>
<dbReference type="Pfam" id="PF10263">
    <property type="entry name" value="SprT-like"/>
    <property type="match status" value="1"/>
</dbReference>
<dbReference type="Proteomes" id="UP000078397">
    <property type="component" value="Unassembled WGS sequence"/>
</dbReference>
<feature type="compositionally biased region" description="Polar residues" evidence="1">
    <location>
        <begin position="107"/>
        <end position="118"/>
    </location>
</feature>
<keyword evidence="4" id="KW-1185">Reference proteome</keyword>
<evidence type="ECO:0000256" key="1">
    <source>
        <dbReference type="SAM" id="MobiDB-lite"/>
    </source>
</evidence>
<feature type="region of interest" description="Disordered" evidence="1">
    <location>
        <begin position="132"/>
        <end position="152"/>
    </location>
</feature>
<gene>
    <name evidence="3" type="ORF">VFPPC_14390</name>
</gene>
<evidence type="ECO:0000313" key="4">
    <source>
        <dbReference type="Proteomes" id="UP000078397"/>
    </source>
</evidence>
<protein>
    <submittedName>
        <fullName evidence="3">Metallopeptidase</fullName>
    </submittedName>
</protein>
<feature type="region of interest" description="Disordered" evidence="1">
    <location>
        <begin position="91"/>
        <end position="120"/>
    </location>
</feature>
<dbReference type="GeneID" id="28856153"/>
<dbReference type="EMBL" id="LSBJ02000004">
    <property type="protein sequence ID" value="OAQ66852.1"/>
    <property type="molecule type" value="Genomic_DNA"/>
</dbReference>
<dbReference type="InterPro" id="IPR006640">
    <property type="entry name" value="SprT-like_domain"/>
</dbReference>